<organism evidence="3">
    <name type="scientific">Caenorhabditis brenneri</name>
    <name type="common">Nematode worm</name>
    <dbReference type="NCBI Taxonomy" id="135651"/>
    <lineage>
        <taxon>Eukaryota</taxon>
        <taxon>Metazoa</taxon>
        <taxon>Ecdysozoa</taxon>
        <taxon>Nematoda</taxon>
        <taxon>Chromadorea</taxon>
        <taxon>Rhabditida</taxon>
        <taxon>Rhabditina</taxon>
        <taxon>Rhabditomorpha</taxon>
        <taxon>Rhabditoidea</taxon>
        <taxon>Rhabditidae</taxon>
        <taxon>Peloderinae</taxon>
        <taxon>Caenorhabditis</taxon>
    </lineage>
</organism>
<evidence type="ECO:0000313" key="3">
    <source>
        <dbReference type="Proteomes" id="UP000008068"/>
    </source>
</evidence>
<dbReference type="InParanoid" id="G0MI64"/>
<name>G0MI64_CAEBE</name>
<evidence type="ECO:0000313" key="2">
    <source>
        <dbReference type="EMBL" id="EGT59513.1"/>
    </source>
</evidence>
<accession>G0MI64</accession>
<dbReference type="Proteomes" id="UP000008068">
    <property type="component" value="Unassembled WGS sequence"/>
</dbReference>
<dbReference type="AlphaFoldDB" id="G0MI64"/>
<dbReference type="PANTHER" id="PTHR21479:SF28">
    <property type="entry name" value="PROTEIN CBG24148"/>
    <property type="match status" value="1"/>
</dbReference>
<protein>
    <submittedName>
        <fullName evidence="2">Uncharacterized protein</fullName>
    </submittedName>
</protein>
<dbReference type="HOGENOM" id="CLU_1826989_0_0_1"/>
<keyword evidence="3" id="KW-1185">Reference proteome</keyword>
<dbReference type="OrthoDB" id="10321840at2759"/>
<keyword evidence="1" id="KW-0732">Signal</keyword>
<dbReference type="EMBL" id="GL379795">
    <property type="protein sequence ID" value="EGT59513.1"/>
    <property type="molecule type" value="Genomic_DNA"/>
</dbReference>
<dbReference type="PANTHER" id="PTHR21479">
    <property type="match status" value="1"/>
</dbReference>
<gene>
    <name evidence="2" type="ORF">CAEBREN_05447</name>
</gene>
<feature type="chain" id="PRO_5003403953" evidence="1">
    <location>
        <begin position="17"/>
        <end position="146"/>
    </location>
</feature>
<feature type="signal peptide" evidence="1">
    <location>
        <begin position="1"/>
        <end position="16"/>
    </location>
</feature>
<dbReference type="OMA" id="DTEYELY"/>
<reference evidence="3" key="1">
    <citation type="submission" date="2011-07" db="EMBL/GenBank/DDBJ databases">
        <authorList>
            <consortium name="Caenorhabditis brenneri Sequencing and Analysis Consortium"/>
            <person name="Wilson R.K."/>
        </authorList>
    </citation>
    <scope>NUCLEOTIDE SEQUENCE [LARGE SCALE GENOMIC DNA]</scope>
    <source>
        <strain evidence="3">PB2801</strain>
    </source>
</reference>
<evidence type="ECO:0000256" key="1">
    <source>
        <dbReference type="SAM" id="SignalP"/>
    </source>
</evidence>
<sequence length="146" mass="17368">MLLTLLILFFVMVVSTEPKIHYSYSVNGTILCDDNDHMWSYTLQVVEFDTLKNDVLGETSHHVTNRDRSTFHMQLRDLDWDGFIDNHFELGYEIKAWCNRKKFNTRFYSSVVHFRKTVFHEEVSFNLNTHDFKVVGTCEEYSCLPR</sequence>
<proteinExistence type="predicted"/>